<comment type="function">
    <text evidence="1">May be involved in environmental stress response.</text>
</comment>
<feature type="compositionally biased region" description="Basic and acidic residues" evidence="6">
    <location>
        <begin position="130"/>
        <end position="140"/>
    </location>
</feature>
<dbReference type="Pfam" id="PF01428">
    <property type="entry name" value="zf-AN1"/>
    <property type="match status" value="1"/>
</dbReference>
<dbReference type="Gene3D" id="4.10.1110.10">
    <property type="entry name" value="AN1-like Zinc finger"/>
    <property type="match status" value="1"/>
</dbReference>
<evidence type="ECO:0000256" key="3">
    <source>
        <dbReference type="ARBA" id="ARBA00022771"/>
    </source>
</evidence>
<dbReference type="InterPro" id="IPR000058">
    <property type="entry name" value="Znf_AN1"/>
</dbReference>
<evidence type="ECO:0000259" key="8">
    <source>
        <dbReference type="PROSITE" id="PS51039"/>
    </source>
</evidence>
<dbReference type="InterPro" id="IPR035896">
    <property type="entry name" value="AN1-like_Znf"/>
</dbReference>
<gene>
    <name evidence="9" type="ORF">R1sor_003459</name>
</gene>
<accession>A0ABD3H4D8</accession>
<reference evidence="9 10" key="1">
    <citation type="submission" date="2024-09" db="EMBL/GenBank/DDBJ databases">
        <title>Chromosome-scale assembly of Riccia sorocarpa.</title>
        <authorList>
            <person name="Paukszto L."/>
        </authorList>
    </citation>
    <scope>NUCLEOTIDE SEQUENCE [LARGE SCALE GENOMIC DNA]</scope>
    <source>
        <strain evidence="9">LP-2024</strain>
        <tissue evidence="9">Aerial parts of the thallus</tissue>
    </source>
</reference>
<dbReference type="AlphaFoldDB" id="A0ABD3H4D8"/>
<feature type="region of interest" description="Disordered" evidence="6">
    <location>
        <begin position="117"/>
        <end position="196"/>
    </location>
</feature>
<dbReference type="EMBL" id="JBJQOH010000006">
    <property type="protein sequence ID" value="KAL3685437.1"/>
    <property type="molecule type" value="Genomic_DNA"/>
</dbReference>
<dbReference type="PANTHER" id="PTHR10634:SF149">
    <property type="entry name" value="AN1-TYPE DOMAIN-CONTAINING PROTEIN-RELATED"/>
    <property type="match status" value="1"/>
</dbReference>
<keyword evidence="3 5" id="KW-0863">Zinc-finger</keyword>
<evidence type="ECO:0000256" key="5">
    <source>
        <dbReference type="PROSITE-ProRule" id="PRU00449"/>
    </source>
</evidence>
<evidence type="ECO:0008006" key="11">
    <source>
        <dbReference type="Google" id="ProtNLM"/>
    </source>
</evidence>
<feature type="compositionally biased region" description="Polar residues" evidence="6">
    <location>
        <begin position="184"/>
        <end position="195"/>
    </location>
</feature>
<dbReference type="InterPro" id="IPR050652">
    <property type="entry name" value="AN1_A20_ZnFinger"/>
</dbReference>
<dbReference type="SUPFAM" id="SSF57716">
    <property type="entry name" value="Glucocorticoid receptor-like (DNA-binding domain)"/>
    <property type="match status" value="1"/>
</dbReference>
<dbReference type="Pfam" id="PF01754">
    <property type="entry name" value="zf-A20"/>
    <property type="match status" value="1"/>
</dbReference>
<dbReference type="SUPFAM" id="SSF118310">
    <property type="entry name" value="AN1-like Zinc finger"/>
    <property type="match status" value="1"/>
</dbReference>
<dbReference type="SMART" id="SM00154">
    <property type="entry name" value="ZnF_AN1"/>
    <property type="match status" value="1"/>
</dbReference>
<evidence type="ECO:0000313" key="10">
    <source>
        <dbReference type="Proteomes" id="UP001633002"/>
    </source>
</evidence>
<sequence length="260" mass="27730">MIEYWLGYDFDRQDELTCQDKLTSEVVVESVISSDQKIAGPGNYNPLLCAAVVFKQHLRSNMAQEGMKSLEETACSTPEGPVLCANNCGFFGTEANLNLCSECYKIHISTQAERVATSTPQASASTPIVVDKDSQIESRPGRTLRAPSNPASVSVGTTGANPKTDGTAADGGSSSTVGSATSVPDQTGESNSGQGTPMRCLSCRKRVGLTGFKCKCGNIYCATHRYFDKHSCTFDYKAAGREAIAQANPVVKADKLDKRC</sequence>
<protein>
    <recommendedName>
        <fullName evidence="11">Zinc finger A20 and AN1 domain-containing stress-associated protein 8</fullName>
    </recommendedName>
</protein>
<evidence type="ECO:0000259" key="7">
    <source>
        <dbReference type="PROSITE" id="PS51036"/>
    </source>
</evidence>
<feature type="compositionally biased region" description="Polar residues" evidence="6">
    <location>
        <begin position="149"/>
        <end position="161"/>
    </location>
</feature>
<feature type="domain" description="AN1-type" evidence="8">
    <location>
        <begin position="194"/>
        <end position="240"/>
    </location>
</feature>
<evidence type="ECO:0000256" key="1">
    <source>
        <dbReference type="ARBA" id="ARBA00003732"/>
    </source>
</evidence>
<keyword evidence="2" id="KW-0479">Metal-binding</keyword>
<name>A0ABD3H4D8_9MARC</name>
<dbReference type="Gene3D" id="1.20.5.4770">
    <property type="match status" value="1"/>
</dbReference>
<dbReference type="FunFam" id="4.10.1110.10:FF:000001">
    <property type="entry name" value="Zinc finger AN1-type containing 6"/>
    <property type="match status" value="1"/>
</dbReference>
<dbReference type="GO" id="GO:0008270">
    <property type="term" value="F:zinc ion binding"/>
    <property type="evidence" value="ECO:0007669"/>
    <property type="project" value="UniProtKB-KW"/>
</dbReference>
<organism evidence="9 10">
    <name type="scientific">Riccia sorocarpa</name>
    <dbReference type="NCBI Taxonomy" id="122646"/>
    <lineage>
        <taxon>Eukaryota</taxon>
        <taxon>Viridiplantae</taxon>
        <taxon>Streptophyta</taxon>
        <taxon>Embryophyta</taxon>
        <taxon>Marchantiophyta</taxon>
        <taxon>Marchantiopsida</taxon>
        <taxon>Marchantiidae</taxon>
        <taxon>Marchantiales</taxon>
        <taxon>Ricciaceae</taxon>
        <taxon>Riccia</taxon>
    </lineage>
</organism>
<evidence type="ECO:0000313" key="9">
    <source>
        <dbReference type="EMBL" id="KAL3685437.1"/>
    </source>
</evidence>
<comment type="caution">
    <text evidence="9">The sequence shown here is derived from an EMBL/GenBank/DDBJ whole genome shotgun (WGS) entry which is preliminary data.</text>
</comment>
<dbReference type="PROSITE" id="PS51039">
    <property type="entry name" value="ZF_AN1"/>
    <property type="match status" value="1"/>
</dbReference>
<evidence type="ECO:0000256" key="2">
    <source>
        <dbReference type="ARBA" id="ARBA00022723"/>
    </source>
</evidence>
<proteinExistence type="predicted"/>
<dbReference type="SMART" id="SM00259">
    <property type="entry name" value="ZnF_A20"/>
    <property type="match status" value="1"/>
</dbReference>
<feature type="compositionally biased region" description="Polar residues" evidence="6">
    <location>
        <begin position="117"/>
        <end position="126"/>
    </location>
</feature>
<dbReference type="InterPro" id="IPR002653">
    <property type="entry name" value="Znf_A20"/>
</dbReference>
<feature type="domain" description="A20-type" evidence="7">
    <location>
        <begin position="78"/>
        <end position="112"/>
    </location>
</feature>
<evidence type="ECO:0000256" key="4">
    <source>
        <dbReference type="ARBA" id="ARBA00022833"/>
    </source>
</evidence>
<feature type="compositionally biased region" description="Low complexity" evidence="6">
    <location>
        <begin position="164"/>
        <end position="183"/>
    </location>
</feature>
<keyword evidence="4" id="KW-0862">Zinc</keyword>
<keyword evidence="10" id="KW-1185">Reference proteome</keyword>
<dbReference type="Proteomes" id="UP001633002">
    <property type="component" value="Unassembled WGS sequence"/>
</dbReference>
<dbReference type="PROSITE" id="PS51036">
    <property type="entry name" value="ZF_A20"/>
    <property type="match status" value="1"/>
</dbReference>
<evidence type="ECO:0000256" key="6">
    <source>
        <dbReference type="SAM" id="MobiDB-lite"/>
    </source>
</evidence>
<dbReference type="PANTHER" id="PTHR10634">
    <property type="entry name" value="AN1-TYPE ZINC FINGER PROTEIN"/>
    <property type="match status" value="1"/>
</dbReference>